<dbReference type="RefSeq" id="WP_076086739.1">
    <property type="nucleotide sequence ID" value="NZ_CP019070.1"/>
</dbReference>
<feature type="domain" description="HTH marR-type" evidence="3">
    <location>
        <begin position="25"/>
        <end position="158"/>
    </location>
</feature>
<organism evidence="4 5">
    <name type="scientific">Poseidonibacter parvus</name>
    <dbReference type="NCBI Taxonomy" id="1850254"/>
    <lineage>
        <taxon>Bacteria</taxon>
        <taxon>Pseudomonadati</taxon>
        <taxon>Campylobacterota</taxon>
        <taxon>Epsilonproteobacteria</taxon>
        <taxon>Campylobacterales</taxon>
        <taxon>Arcobacteraceae</taxon>
        <taxon>Poseidonibacter</taxon>
    </lineage>
</organism>
<dbReference type="AlphaFoldDB" id="A0A1P8KMP0"/>
<dbReference type="Gene3D" id="1.10.10.10">
    <property type="entry name" value="Winged helix-like DNA-binding domain superfamily/Winged helix DNA-binding domain"/>
    <property type="match status" value="1"/>
</dbReference>
<dbReference type="PRINTS" id="PR00598">
    <property type="entry name" value="HTHMARR"/>
</dbReference>
<dbReference type="GO" id="GO:0003700">
    <property type="term" value="F:DNA-binding transcription factor activity"/>
    <property type="evidence" value="ECO:0007669"/>
    <property type="project" value="InterPro"/>
</dbReference>
<keyword evidence="1" id="KW-0805">Transcription regulation</keyword>
<evidence type="ECO:0000259" key="3">
    <source>
        <dbReference type="PROSITE" id="PS50995"/>
    </source>
</evidence>
<proteinExistence type="predicted"/>
<accession>A0A1P8KMP0</accession>
<dbReference type="STRING" id="1850254.LPB137_07920"/>
<dbReference type="InterPro" id="IPR000835">
    <property type="entry name" value="HTH_MarR-typ"/>
</dbReference>
<dbReference type="InterPro" id="IPR036390">
    <property type="entry name" value="WH_DNA-bd_sf"/>
</dbReference>
<keyword evidence="2" id="KW-0804">Transcription</keyword>
<dbReference type="PANTHER" id="PTHR33164:SF56">
    <property type="entry name" value="HTH-TYPE TRANSCRIPTIONAL REGULATOR MHQR"/>
    <property type="match status" value="1"/>
</dbReference>
<dbReference type="Proteomes" id="UP000186074">
    <property type="component" value="Chromosome"/>
</dbReference>
<evidence type="ECO:0000256" key="1">
    <source>
        <dbReference type="ARBA" id="ARBA00023015"/>
    </source>
</evidence>
<protein>
    <recommendedName>
        <fullName evidence="3">HTH marR-type domain-containing protein</fullName>
    </recommendedName>
</protein>
<evidence type="ECO:0000256" key="2">
    <source>
        <dbReference type="ARBA" id="ARBA00023163"/>
    </source>
</evidence>
<dbReference type="EMBL" id="CP019070">
    <property type="protein sequence ID" value="APW65783.1"/>
    <property type="molecule type" value="Genomic_DNA"/>
</dbReference>
<dbReference type="Pfam" id="PF12802">
    <property type="entry name" value="MarR_2"/>
    <property type="match status" value="1"/>
</dbReference>
<dbReference type="PROSITE" id="PS50995">
    <property type="entry name" value="HTH_MARR_2"/>
    <property type="match status" value="1"/>
</dbReference>
<dbReference type="KEGG" id="alp:LPB137_07920"/>
<dbReference type="SMART" id="SM00347">
    <property type="entry name" value="HTH_MARR"/>
    <property type="match status" value="1"/>
</dbReference>
<evidence type="ECO:0000313" key="5">
    <source>
        <dbReference type="Proteomes" id="UP000186074"/>
    </source>
</evidence>
<sequence>MKKKILDAFYAYEENENKEGVRNNTAAISIPMTIISNMLHSRGKHIYEEYDVTQAEIDVLVALHIYKEGLTASEVSERLVFSSGGISKVVTKLEFKKLIYKKDSKEDKRSSLLYLEERGRRIVVECFPLFQKNDDYFYDILNDTEKEILEKAFKKILYSIAEEKEK</sequence>
<evidence type="ECO:0000313" key="4">
    <source>
        <dbReference type="EMBL" id="APW65783.1"/>
    </source>
</evidence>
<gene>
    <name evidence="4" type="ORF">LPB137_07920</name>
</gene>
<dbReference type="PANTHER" id="PTHR33164">
    <property type="entry name" value="TRANSCRIPTIONAL REGULATOR, MARR FAMILY"/>
    <property type="match status" value="1"/>
</dbReference>
<name>A0A1P8KMP0_9BACT</name>
<dbReference type="InterPro" id="IPR039422">
    <property type="entry name" value="MarR/SlyA-like"/>
</dbReference>
<dbReference type="OrthoDB" id="5365912at2"/>
<reference evidence="4 5" key="1">
    <citation type="submission" date="2017-01" db="EMBL/GenBank/DDBJ databases">
        <title>Genome sequencing of Arcobacter sp. LPB0137.</title>
        <authorList>
            <person name="Lee G.-W."/>
            <person name="Yi H."/>
        </authorList>
    </citation>
    <scope>NUCLEOTIDE SEQUENCE [LARGE SCALE GENOMIC DNA]</scope>
    <source>
        <strain evidence="4 5">LPB0137</strain>
    </source>
</reference>
<keyword evidence="5" id="KW-1185">Reference proteome</keyword>
<dbReference type="SUPFAM" id="SSF46785">
    <property type="entry name" value="Winged helix' DNA-binding domain"/>
    <property type="match status" value="1"/>
</dbReference>
<dbReference type="GO" id="GO:0006950">
    <property type="term" value="P:response to stress"/>
    <property type="evidence" value="ECO:0007669"/>
    <property type="project" value="TreeGrafter"/>
</dbReference>
<dbReference type="InterPro" id="IPR036388">
    <property type="entry name" value="WH-like_DNA-bd_sf"/>
</dbReference>